<comment type="caution">
    <text evidence="1">The sequence shown here is derived from an EMBL/GenBank/DDBJ whole genome shotgun (WGS) entry which is preliminary data.</text>
</comment>
<gene>
    <name evidence="1" type="ORF">F5148DRAFT_1275466</name>
</gene>
<evidence type="ECO:0000313" key="2">
    <source>
        <dbReference type="Proteomes" id="UP001207468"/>
    </source>
</evidence>
<dbReference type="EMBL" id="JAGFNK010000073">
    <property type="protein sequence ID" value="KAI9509013.1"/>
    <property type="molecule type" value="Genomic_DNA"/>
</dbReference>
<evidence type="ECO:0000313" key="1">
    <source>
        <dbReference type="EMBL" id="KAI9509013.1"/>
    </source>
</evidence>
<keyword evidence="2" id="KW-1185">Reference proteome</keyword>
<proteinExistence type="predicted"/>
<sequence length="1613" mass="180390">MRRALDRLKRAAIRVIDTPDDARASSGGIVKAVKPLLMDMAMTMEAYLSAVGRVFEFVASESISEDYVSLLDLLFVLARTTIAPNNPVLTDSAYDILSRAARLLGFQSNDDHECPHTISPPPSVTEHAFANFVRCLSGAFHTLGGTLYQAGKYGSAIRFIRRGCLMGAVALRLRKSCEIMVQDNAEEPQTEANGKDIQGWGQLRDQHSRRWELLGVCLSKIGDRLVGLTMNLHYSLEPFVFLRVPTRLSSNVSVQLVRTIGPAGAFEVAPSLKQVAVIIDRATYMASCELLRPPAQVSLKESLSSISIDSADNQEEDRRCIIGAILERQVESLAGSLWKPDVKSAVRELLIDCASIYDSANRPIRRAGVLLRGLELSYYTDAPGGDVQLAKSQEEIEALLSLGNVGRDSSLTHLLNLHRAEMHMWLALHAHRHVHPQQYTLITQHSQEVCRTLRMWIQGTPGRTPEVKESPKQVRAARKAKGKTATVRAVAAATHKPKTSKVAPTTPKRTRSKHPIPNSLPIVSNSHASQSPTPEKAVALTGKTSRRILSLINMMIHLVGFIGQIILKLELLQVARQVCEHPSVGQHDGEQDFVQLSIQLAHEYVKLGKLREAGTVHTVSNDTRVVLLLRHAESLVRIGDIDQSIALYTEAFQLSETLSLNMGESSTLDRVHSHVNRLRRLALAANVFAEIKLAQDDPTESLTCFLQAIRLWHRAVSALSHLSSRAILHHARASTNALEWQVAEGMLETTMSLAGVYLRRGSVREAEYFIREAEQLASSMNAPALLCRALAMQVDIQLQLRQPDNALNTLRAATNALNNITGPDAAGLCKLYGEHSELLLQDKDAQLKYAEALKMLEELDKTFLGLDGPRPLQSKENLEPPVPALFSAVLRQHIWLLRNDIGDEYEMLLQKLSHLAPSADIKARNHLGKTAWSQAEERSLLAKLTLHDVYNHFQEDMVLSSIRESVLSLPMGVSGDKYLLTTTSSQPIMHTLAAAGKLFHSDLTSIAHCGSVPRVREAASSLALIQSFQSSIGGHDSTFLVANLLDTCANVTLRREMLEIISYKLPSPNRDDLRWPLGSNDAQIDQSSRQMNETTLSPFNSDDDNDEESEDSLLAQYWESIRLKYQQLPLDLAGLARSKVDTLPTNWTVVHIYLTDDYNTMFVCRQRAKQRPLIFSMPLKGRRETEDDEHLTFEDALMELREIVRLSDESTKSAITVKGQDQRARAVWWADRGVLDKRLKDLLENIEFCWFGAFKTILSEQVSVPQDAMSVFRNRMDRIFEQTIGAQGKKQSTHMHIDNPLLECFSRLSPKCRDEELEDLVYFILDLYQFYGVQVAIAEVDVDHVVVDIRTALEEHAARVRGRVSSNDDEHVFLVLNRCLQEIPWESLPILRGRSVSRVPNVDFLIDRLELAGRRRRSGSRDSEQYDGHTRLNSSSTYYILNPSGDLEGTERRFSPWLRNMQAVGWDGIIGRAPSEQEFSHALSKNELVIYFGHGGGEQYIRSHKLRHLPRCAATMLWGCSSGLLRDMGEFDRVGTPHNYMLAGCPTLIANLWDVTDRDIDKLTQAVFDRMRLTAEARDGTSIIKALAEAREVCKLKYITGAAPVVYGIPFYI</sequence>
<dbReference type="Proteomes" id="UP001207468">
    <property type="component" value="Unassembled WGS sequence"/>
</dbReference>
<accession>A0ACC0UBC9</accession>
<name>A0ACC0UBC9_9AGAM</name>
<organism evidence="1 2">
    <name type="scientific">Russula earlei</name>
    <dbReference type="NCBI Taxonomy" id="71964"/>
    <lineage>
        <taxon>Eukaryota</taxon>
        <taxon>Fungi</taxon>
        <taxon>Dikarya</taxon>
        <taxon>Basidiomycota</taxon>
        <taxon>Agaricomycotina</taxon>
        <taxon>Agaricomycetes</taxon>
        <taxon>Russulales</taxon>
        <taxon>Russulaceae</taxon>
        <taxon>Russula</taxon>
    </lineage>
</organism>
<reference evidence="1" key="1">
    <citation type="submission" date="2021-03" db="EMBL/GenBank/DDBJ databases">
        <title>Evolutionary priming and transition to the ectomycorrhizal habit in an iconic lineage of mushroom-forming fungi: is preadaptation a requirement?</title>
        <authorList>
            <consortium name="DOE Joint Genome Institute"/>
            <person name="Looney B.P."/>
            <person name="Miyauchi S."/>
            <person name="Morin E."/>
            <person name="Drula E."/>
            <person name="Courty P.E."/>
            <person name="Chicoki N."/>
            <person name="Fauchery L."/>
            <person name="Kohler A."/>
            <person name="Kuo A."/>
            <person name="LaButti K."/>
            <person name="Pangilinan J."/>
            <person name="Lipzen A."/>
            <person name="Riley R."/>
            <person name="Andreopoulos W."/>
            <person name="He G."/>
            <person name="Johnson J."/>
            <person name="Barry K.W."/>
            <person name="Grigoriev I.V."/>
            <person name="Nagy L."/>
            <person name="Hibbett D."/>
            <person name="Henrissat B."/>
            <person name="Matheny P.B."/>
            <person name="Labbe J."/>
            <person name="Martin A.F."/>
        </authorList>
    </citation>
    <scope>NUCLEOTIDE SEQUENCE</scope>
    <source>
        <strain evidence="1">BPL698</strain>
    </source>
</reference>
<protein>
    <submittedName>
        <fullName evidence="1">Peptidase family C50-domain-containing protein</fullName>
    </submittedName>
</protein>